<proteinExistence type="predicted"/>
<evidence type="ECO:0000313" key="1">
    <source>
        <dbReference type="EMBL" id="MBP1904202.1"/>
    </source>
</evidence>
<name>A0ABS4FNQ3_9BACL</name>
<evidence type="ECO:0000313" key="2">
    <source>
        <dbReference type="Proteomes" id="UP001519272"/>
    </source>
</evidence>
<accession>A0ABS4FNQ3</accession>
<dbReference type="Proteomes" id="UP001519272">
    <property type="component" value="Unassembled WGS sequence"/>
</dbReference>
<gene>
    <name evidence="1" type="ORF">J2Z32_000819</name>
</gene>
<comment type="caution">
    <text evidence="1">The sequence shown here is derived from an EMBL/GenBank/DDBJ whole genome shotgun (WGS) entry which is preliminary data.</text>
</comment>
<reference evidence="1 2" key="1">
    <citation type="submission" date="2021-03" db="EMBL/GenBank/DDBJ databases">
        <title>Genomic Encyclopedia of Type Strains, Phase IV (KMG-IV): sequencing the most valuable type-strain genomes for metagenomic binning, comparative biology and taxonomic classification.</title>
        <authorList>
            <person name="Goeker M."/>
        </authorList>
    </citation>
    <scope>NUCLEOTIDE SEQUENCE [LARGE SCALE GENOMIC DNA]</scope>
    <source>
        <strain evidence="1 2">DSM 14349</strain>
    </source>
</reference>
<dbReference type="EMBL" id="JAGGKG010000002">
    <property type="protein sequence ID" value="MBP1904202.1"/>
    <property type="molecule type" value="Genomic_DNA"/>
</dbReference>
<dbReference type="RefSeq" id="WP_245251169.1">
    <property type="nucleotide sequence ID" value="NZ_JAGGKG010000002.1"/>
</dbReference>
<sequence>MSQITSFEKIIRLAISIIGFPLTTYQTIVSHHYMQNNKPTGQLVQIGERHLHALVTGEHNNNVTVILESGMGGMLTRLVTCTTRNI</sequence>
<organism evidence="1 2">
    <name type="scientific">Paenibacillus turicensis</name>
    <dbReference type="NCBI Taxonomy" id="160487"/>
    <lineage>
        <taxon>Bacteria</taxon>
        <taxon>Bacillati</taxon>
        <taxon>Bacillota</taxon>
        <taxon>Bacilli</taxon>
        <taxon>Bacillales</taxon>
        <taxon>Paenibacillaceae</taxon>
        <taxon>Paenibacillus</taxon>
    </lineage>
</organism>
<keyword evidence="2" id="KW-1185">Reference proteome</keyword>
<protein>
    <submittedName>
        <fullName evidence="1">Uncharacterized protein</fullName>
    </submittedName>
</protein>